<evidence type="ECO:0000256" key="1">
    <source>
        <dbReference type="SAM" id="MobiDB-lite"/>
    </source>
</evidence>
<dbReference type="AlphaFoldDB" id="A0A1Y3PN17"/>
<feature type="region of interest" description="Disordered" evidence="1">
    <location>
        <begin position="101"/>
        <end position="120"/>
    </location>
</feature>
<comment type="caution">
    <text evidence="2">The sequence shown here is derived from an EMBL/GenBank/DDBJ whole genome shotgun (WGS) entry which is preliminary data.</text>
</comment>
<name>A0A1Y3PN17_9BACI</name>
<sequence>MPLKTFALSVDSNRDDGGEPLWLFRPDSSSLPLLPRLAHDERDVGFTFANPEETSALLGTRPGSEREELTVIVGIDDYLSNDQEKEVYHSARLPNVFFPLSDGQDVANSASRADPPAGCR</sequence>
<reference evidence="2" key="1">
    <citation type="submission" date="2016-06" db="EMBL/GenBank/DDBJ databases">
        <authorList>
            <person name="Kjaerup R.B."/>
            <person name="Dalgaard T.S."/>
            <person name="Juul-Madsen H.R."/>
        </authorList>
    </citation>
    <scope>NUCLEOTIDE SEQUENCE [LARGE SCALE GENOMIC DNA]</scope>
    <source>
        <strain evidence="2">ZCTH02-B2</strain>
    </source>
</reference>
<organism evidence="2">
    <name type="scientific">Bacillus thermozeamaize</name>
    <dbReference type="NCBI Taxonomy" id="230954"/>
    <lineage>
        <taxon>Bacteria</taxon>
        <taxon>Bacillati</taxon>
        <taxon>Bacillota</taxon>
        <taxon>Bacilli</taxon>
        <taxon>Bacillales</taxon>
        <taxon>Bacillaceae</taxon>
        <taxon>Bacillus</taxon>
    </lineage>
</organism>
<proteinExistence type="predicted"/>
<gene>
    <name evidence="2" type="ORF">BAA01_00660</name>
</gene>
<protein>
    <submittedName>
        <fullName evidence="2">Uncharacterized protein</fullName>
    </submittedName>
</protein>
<evidence type="ECO:0000313" key="2">
    <source>
        <dbReference type="EMBL" id="OUM87516.1"/>
    </source>
</evidence>
<accession>A0A1Y3PN17</accession>
<dbReference type="Proteomes" id="UP000196475">
    <property type="component" value="Unassembled WGS sequence"/>
</dbReference>
<dbReference type="EMBL" id="LZRT01000074">
    <property type="protein sequence ID" value="OUM87516.1"/>
    <property type="molecule type" value="Genomic_DNA"/>
</dbReference>